<feature type="non-terminal residue" evidence="2">
    <location>
        <position position="79"/>
    </location>
</feature>
<organism evidence="2 3">
    <name type="scientific">Ananas comosus</name>
    <name type="common">Pineapple</name>
    <name type="synonym">Ananas ananas</name>
    <dbReference type="NCBI Taxonomy" id="4615"/>
    <lineage>
        <taxon>Eukaryota</taxon>
        <taxon>Viridiplantae</taxon>
        <taxon>Streptophyta</taxon>
        <taxon>Embryophyta</taxon>
        <taxon>Tracheophyta</taxon>
        <taxon>Spermatophyta</taxon>
        <taxon>Magnoliopsida</taxon>
        <taxon>Liliopsida</taxon>
        <taxon>Poales</taxon>
        <taxon>Bromeliaceae</taxon>
        <taxon>Bromelioideae</taxon>
        <taxon>Ananas</taxon>
    </lineage>
</organism>
<dbReference type="EMBL" id="LSRQ01004054">
    <property type="protein sequence ID" value="OAY70131.1"/>
    <property type="molecule type" value="Genomic_DNA"/>
</dbReference>
<evidence type="ECO:0000313" key="3">
    <source>
        <dbReference type="Proteomes" id="UP000092600"/>
    </source>
</evidence>
<feature type="compositionally biased region" description="Low complexity" evidence="1">
    <location>
        <begin position="41"/>
        <end position="53"/>
    </location>
</feature>
<proteinExistence type="predicted"/>
<evidence type="ECO:0000313" key="2">
    <source>
        <dbReference type="EMBL" id="OAY70131.1"/>
    </source>
</evidence>
<evidence type="ECO:0000256" key="1">
    <source>
        <dbReference type="SAM" id="MobiDB-lite"/>
    </source>
</evidence>
<name>A0A199UZS3_ANACO</name>
<protein>
    <submittedName>
        <fullName evidence="2">Uncharacterized protein</fullName>
    </submittedName>
</protein>
<feature type="compositionally biased region" description="Basic and acidic residues" evidence="1">
    <location>
        <begin position="54"/>
        <end position="68"/>
    </location>
</feature>
<feature type="compositionally biased region" description="Gly residues" evidence="1">
    <location>
        <begin position="69"/>
        <end position="79"/>
    </location>
</feature>
<accession>A0A199UZS3</accession>
<dbReference type="AlphaFoldDB" id="A0A199UZS3"/>
<comment type="caution">
    <text evidence="2">The sequence shown here is derived from an EMBL/GenBank/DDBJ whole genome shotgun (WGS) entry which is preliminary data.</text>
</comment>
<feature type="region of interest" description="Disordered" evidence="1">
    <location>
        <begin position="36"/>
        <end position="79"/>
    </location>
</feature>
<dbReference type="Gramene" id="Aco002650.1.mrna1">
    <property type="protein sequence ID" value="Aco002650.1.mrna1"/>
    <property type="gene ID" value="Aco002650.1.path1"/>
</dbReference>
<dbReference type="Proteomes" id="UP000092600">
    <property type="component" value="Unassembled WGS sequence"/>
</dbReference>
<reference evidence="2 3" key="1">
    <citation type="journal article" date="2016" name="DNA Res.">
        <title>The draft genome of MD-2 pineapple using hybrid error correction of long reads.</title>
        <authorList>
            <person name="Redwan R.M."/>
            <person name="Saidin A."/>
            <person name="Kumar S.V."/>
        </authorList>
    </citation>
    <scope>NUCLEOTIDE SEQUENCE [LARGE SCALE GENOMIC DNA]</scope>
    <source>
        <strain evidence="3">cv. MD2</strain>
        <tissue evidence="2">Leaf</tissue>
    </source>
</reference>
<gene>
    <name evidence="2" type="ORF">ACMD2_14297</name>
</gene>
<sequence length="79" mass="8592">MYLNAMGGEVTTRYVLIHIEATTHYKHMINMRKASARPGLSSAAARKASARTTTVEKGKEEERSHGLEGLEGVGSFGIE</sequence>